<gene>
    <name evidence="2" type="ORF">JIN84_04455</name>
</gene>
<dbReference type="RefSeq" id="WP_200349802.1">
    <property type="nucleotide sequence ID" value="NZ_BAABHZ010000010.1"/>
</dbReference>
<evidence type="ECO:0000313" key="3">
    <source>
        <dbReference type="Proteomes" id="UP000600139"/>
    </source>
</evidence>
<dbReference type="Proteomes" id="UP000600139">
    <property type="component" value="Unassembled WGS sequence"/>
</dbReference>
<dbReference type="AlphaFoldDB" id="A0A934V977"/>
<name>A0A934V977_9BACT</name>
<accession>A0A934V977</accession>
<proteinExistence type="predicted"/>
<keyword evidence="1" id="KW-1133">Transmembrane helix</keyword>
<dbReference type="EMBL" id="JAENIK010000004">
    <property type="protein sequence ID" value="MBK1814853.1"/>
    <property type="molecule type" value="Genomic_DNA"/>
</dbReference>
<evidence type="ECO:0000256" key="1">
    <source>
        <dbReference type="SAM" id="Phobius"/>
    </source>
</evidence>
<reference evidence="2" key="1">
    <citation type="submission" date="2021-01" db="EMBL/GenBank/DDBJ databases">
        <title>Modified the classification status of verrucomicrobia.</title>
        <authorList>
            <person name="Feng X."/>
        </authorList>
    </citation>
    <scope>NUCLEOTIDE SEQUENCE</scope>
    <source>
        <strain evidence="2">JCM 18052</strain>
    </source>
</reference>
<organism evidence="2 3">
    <name type="scientific">Luteolibacter yonseiensis</name>
    <dbReference type="NCBI Taxonomy" id="1144680"/>
    <lineage>
        <taxon>Bacteria</taxon>
        <taxon>Pseudomonadati</taxon>
        <taxon>Verrucomicrobiota</taxon>
        <taxon>Verrucomicrobiia</taxon>
        <taxon>Verrucomicrobiales</taxon>
        <taxon>Verrucomicrobiaceae</taxon>
        <taxon>Luteolibacter</taxon>
    </lineage>
</organism>
<keyword evidence="3" id="KW-1185">Reference proteome</keyword>
<feature type="transmembrane region" description="Helical" evidence="1">
    <location>
        <begin position="47"/>
        <end position="68"/>
    </location>
</feature>
<evidence type="ECO:0000313" key="2">
    <source>
        <dbReference type="EMBL" id="MBK1814853.1"/>
    </source>
</evidence>
<comment type="caution">
    <text evidence="2">The sequence shown here is derived from an EMBL/GenBank/DDBJ whole genome shotgun (WGS) entry which is preliminary data.</text>
</comment>
<sequence>MHRLPSQHAVTRFKVASWLIVLLFLLLLATSGLLVHSLVTADRELASLALGLMGGTVAVGITQWAVAIRARCPLCHAKSIARNGCSKHRNARALLGSYRLRVALSIIFQNKFRCPYCGESTAAKARGR</sequence>
<keyword evidence="1" id="KW-0472">Membrane</keyword>
<protein>
    <submittedName>
        <fullName evidence="2">Uncharacterized protein</fullName>
    </submittedName>
</protein>
<keyword evidence="1" id="KW-0812">Transmembrane</keyword>